<evidence type="ECO:0000313" key="4">
    <source>
        <dbReference type="WBParaSite" id="HPBE_0001245701-mRNA-1"/>
    </source>
</evidence>
<evidence type="ECO:0000256" key="1">
    <source>
        <dbReference type="SAM" id="MobiDB-lite"/>
    </source>
</evidence>
<dbReference type="Proteomes" id="UP000050761">
    <property type="component" value="Unassembled WGS sequence"/>
</dbReference>
<protein>
    <submittedName>
        <fullName evidence="4">Nuclear nucleic acid-binding protein C1D</fullName>
    </submittedName>
</protein>
<dbReference type="EMBL" id="UZAH01027508">
    <property type="protein sequence ID" value="VDO92258.1"/>
    <property type="molecule type" value="Genomic_DNA"/>
</dbReference>
<dbReference type="AlphaFoldDB" id="A0A183FVS5"/>
<name>A0A183FVS5_HELPZ</name>
<proteinExistence type="predicted"/>
<evidence type="ECO:0000313" key="3">
    <source>
        <dbReference type="Proteomes" id="UP000050761"/>
    </source>
</evidence>
<keyword evidence="3" id="KW-1185">Reference proteome</keyword>
<accession>A0A183FVS5</accession>
<dbReference type="WBParaSite" id="HPBE_0001245701-mRNA-1">
    <property type="protein sequence ID" value="HPBE_0001245701-mRNA-1"/>
    <property type="gene ID" value="HPBE_0001245701"/>
</dbReference>
<organism evidence="3 4">
    <name type="scientific">Heligmosomoides polygyrus</name>
    <name type="common">Parasitic roundworm</name>
    <dbReference type="NCBI Taxonomy" id="6339"/>
    <lineage>
        <taxon>Eukaryota</taxon>
        <taxon>Metazoa</taxon>
        <taxon>Ecdysozoa</taxon>
        <taxon>Nematoda</taxon>
        <taxon>Chromadorea</taxon>
        <taxon>Rhabditida</taxon>
        <taxon>Rhabditina</taxon>
        <taxon>Rhabditomorpha</taxon>
        <taxon>Strongyloidea</taxon>
        <taxon>Heligmosomidae</taxon>
        <taxon>Heligmosomoides</taxon>
    </lineage>
</organism>
<evidence type="ECO:0000313" key="2">
    <source>
        <dbReference type="EMBL" id="VDO92258.1"/>
    </source>
</evidence>
<reference evidence="2 3" key="1">
    <citation type="submission" date="2018-11" db="EMBL/GenBank/DDBJ databases">
        <authorList>
            <consortium name="Pathogen Informatics"/>
        </authorList>
    </citation>
    <scope>NUCLEOTIDE SEQUENCE [LARGE SCALE GENOMIC DNA]</scope>
</reference>
<reference evidence="4" key="2">
    <citation type="submission" date="2019-09" db="UniProtKB">
        <authorList>
            <consortium name="WormBaseParasite"/>
        </authorList>
    </citation>
    <scope>IDENTIFICATION</scope>
</reference>
<gene>
    <name evidence="2" type="ORF">HPBE_LOCUS12458</name>
</gene>
<feature type="region of interest" description="Disordered" evidence="1">
    <location>
        <begin position="104"/>
        <end position="125"/>
    </location>
</feature>
<sequence length="125" mass="14290">MHSTLRSLRSKCLKRLQKFDEALTSLEVALAPVLAVGFEDHMKRSALEMAQVDVMTMFVLNSLGWSLEAQRGFDPKDDVRLGDELRRLRGSILVRGRLLQSTIEPKPEKFTSKKKTTKKMFSPRL</sequence>
<dbReference type="OrthoDB" id="1421013at2759"/>
<accession>A0A3P8CW96</accession>